<accession>A0AAP6JDZ8</accession>
<dbReference type="NCBIfam" id="NF004359">
    <property type="entry name" value="PRK05738.1-3"/>
    <property type="match status" value="1"/>
</dbReference>
<evidence type="ECO:0000256" key="6">
    <source>
        <dbReference type="HAMAP-Rule" id="MF_01369"/>
    </source>
</evidence>
<comment type="caution">
    <text evidence="7">The sequence shown here is derived from an EMBL/GenBank/DDBJ whole genome shotgun (WGS) entry which is preliminary data.</text>
</comment>
<proteinExistence type="inferred from homology"/>
<evidence type="ECO:0000256" key="5">
    <source>
        <dbReference type="ARBA" id="ARBA00023274"/>
    </source>
</evidence>
<dbReference type="FunFam" id="3.30.70.330:FF:000001">
    <property type="entry name" value="50S ribosomal protein L23"/>
    <property type="match status" value="1"/>
</dbReference>
<keyword evidence="8" id="KW-1185">Reference proteome</keyword>
<dbReference type="GO" id="GO:0019843">
    <property type="term" value="F:rRNA binding"/>
    <property type="evidence" value="ECO:0007669"/>
    <property type="project" value="UniProtKB-UniRule"/>
</dbReference>
<dbReference type="InterPro" id="IPR012677">
    <property type="entry name" value="Nucleotide-bd_a/b_plait_sf"/>
</dbReference>
<name>A0AAP6JDZ8_9GAMM</name>
<keyword evidence="2 6" id="KW-0699">rRNA-binding</keyword>
<dbReference type="Proteomes" id="UP001302316">
    <property type="component" value="Unassembled WGS sequence"/>
</dbReference>
<keyword evidence="4 6" id="KW-0689">Ribosomal protein</keyword>
<dbReference type="EMBL" id="JAYGII010000007">
    <property type="protein sequence ID" value="MEA5445190.1"/>
    <property type="molecule type" value="Genomic_DNA"/>
</dbReference>
<dbReference type="GO" id="GO:0003735">
    <property type="term" value="F:structural constituent of ribosome"/>
    <property type="evidence" value="ECO:0007669"/>
    <property type="project" value="InterPro"/>
</dbReference>
<dbReference type="NCBIfam" id="NF004363">
    <property type="entry name" value="PRK05738.2-4"/>
    <property type="match status" value="1"/>
</dbReference>
<evidence type="ECO:0000256" key="3">
    <source>
        <dbReference type="ARBA" id="ARBA00022884"/>
    </source>
</evidence>
<evidence type="ECO:0000256" key="4">
    <source>
        <dbReference type="ARBA" id="ARBA00022980"/>
    </source>
</evidence>
<gene>
    <name evidence="6 7" type="primary">rplW</name>
    <name evidence="7" type="ORF">VCB98_05055</name>
</gene>
<dbReference type="GO" id="GO:1990904">
    <property type="term" value="C:ribonucleoprotein complex"/>
    <property type="evidence" value="ECO:0007669"/>
    <property type="project" value="UniProtKB-KW"/>
</dbReference>
<dbReference type="GO" id="GO:0006412">
    <property type="term" value="P:translation"/>
    <property type="evidence" value="ECO:0007669"/>
    <property type="project" value="UniProtKB-UniRule"/>
</dbReference>
<organism evidence="7 8">
    <name type="scientific">Natronospira elongata</name>
    <dbReference type="NCBI Taxonomy" id="3110268"/>
    <lineage>
        <taxon>Bacteria</taxon>
        <taxon>Pseudomonadati</taxon>
        <taxon>Pseudomonadota</taxon>
        <taxon>Gammaproteobacteria</taxon>
        <taxon>Natronospirales</taxon>
        <taxon>Natronospiraceae</taxon>
        <taxon>Natronospira</taxon>
    </lineage>
</organism>
<dbReference type="HAMAP" id="MF_01369_B">
    <property type="entry name" value="Ribosomal_uL23_B"/>
    <property type="match status" value="1"/>
</dbReference>
<evidence type="ECO:0000313" key="7">
    <source>
        <dbReference type="EMBL" id="MEA5445190.1"/>
    </source>
</evidence>
<comment type="similarity">
    <text evidence="1 6">Belongs to the universal ribosomal protein uL23 family.</text>
</comment>
<evidence type="ECO:0000256" key="2">
    <source>
        <dbReference type="ARBA" id="ARBA00022730"/>
    </source>
</evidence>
<dbReference type="InterPro" id="IPR012678">
    <property type="entry name" value="Ribosomal_uL23/eL15/eS24_sf"/>
</dbReference>
<dbReference type="AlphaFoldDB" id="A0AAP6JDZ8"/>
<evidence type="ECO:0000313" key="8">
    <source>
        <dbReference type="Proteomes" id="UP001302316"/>
    </source>
</evidence>
<dbReference type="PANTHER" id="PTHR11620">
    <property type="entry name" value="60S RIBOSOMAL PROTEIN L23A"/>
    <property type="match status" value="1"/>
</dbReference>
<keyword evidence="5 6" id="KW-0687">Ribonucleoprotein</keyword>
<dbReference type="GO" id="GO:0005840">
    <property type="term" value="C:ribosome"/>
    <property type="evidence" value="ECO:0007669"/>
    <property type="project" value="UniProtKB-KW"/>
</dbReference>
<dbReference type="SUPFAM" id="SSF54189">
    <property type="entry name" value="Ribosomal proteins S24e, L23 and L15e"/>
    <property type="match status" value="1"/>
</dbReference>
<dbReference type="Gene3D" id="3.30.70.330">
    <property type="match status" value="1"/>
</dbReference>
<evidence type="ECO:0000256" key="1">
    <source>
        <dbReference type="ARBA" id="ARBA00006700"/>
    </source>
</evidence>
<comment type="subunit">
    <text evidence="6">Part of the 50S ribosomal subunit. Contacts protein L29, and trigger factor when it is bound to the ribosome.</text>
</comment>
<protein>
    <recommendedName>
        <fullName evidence="6">Large ribosomal subunit protein uL23</fullName>
    </recommendedName>
</protein>
<dbReference type="InterPro" id="IPR013025">
    <property type="entry name" value="Ribosomal_uL23-like"/>
</dbReference>
<sequence length="98" mass="11349">MNEERLMTVLLGPHVSEKSTNVADAHNQVVFKVRRDANKTEVRRAVEKLFDVEVDKVRMIRQKGKIKRFGLTYGKRQDWKKAYVSLKPGQDIDFMGGD</sequence>
<dbReference type="Pfam" id="PF00276">
    <property type="entry name" value="Ribosomal_L23"/>
    <property type="match status" value="1"/>
</dbReference>
<dbReference type="NCBIfam" id="NF004358">
    <property type="entry name" value="PRK05738.1-1"/>
    <property type="match status" value="1"/>
</dbReference>
<dbReference type="RefSeq" id="WP_346050821.1">
    <property type="nucleotide sequence ID" value="NZ_JAYGII010000007.1"/>
</dbReference>
<comment type="function">
    <text evidence="6">One of the early assembly proteins it binds 23S rRNA. One of the proteins that surrounds the polypeptide exit tunnel on the outside of the ribosome. Forms the main docking site for trigger factor binding to the ribosome.</text>
</comment>
<keyword evidence="3 6" id="KW-0694">RNA-binding</keyword>
<reference evidence="7 8" key="1">
    <citation type="submission" date="2023-12" db="EMBL/GenBank/DDBJ databases">
        <title>Whole-genome sequencing of halo(alkali)philic microorganisms from hypersaline lakes.</title>
        <authorList>
            <person name="Sorokin D.Y."/>
            <person name="Merkel A.Y."/>
            <person name="Messina E."/>
            <person name="Yakimov M."/>
        </authorList>
    </citation>
    <scope>NUCLEOTIDE SEQUENCE [LARGE SCALE GENOMIC DNA]</scope>
    <source>
        <strain evidence="7 8">AB-CW1</strain>
    </source>
</reference>